<evidence type="ECO:0000256" key="1">
    <source>
        <dbReference type="SAM" id="MobiDB-lite"/>
    </source>
</evidence>
<organism evidence="2 3">
    <name type="scientific">Candidatus Lambdaproteobacteria bacterium RIFOXYD2_FULL_50_16</name>
    <dbReference type="NCBI Taxonomy" id="1817772"/>
    <lineage>
        <taxon>Bacteria</taxon>
        <taxon>Pseudomonadati</taxon>
        <taxon>Pseudomonadota</taxon>
        <taxon>Candidatus Lambdaproteobacteria</taxon>
    </lineage>
</organism>
<dbReference type="EMBL" id="MFNE01000010">
    <property type="protein sequence ID" value="OGG96766.1"/>
    <property type="molecule type" value="Genomic_DNA"/>
</dbReference>
<sequence length="83" mass="9556">MSGEIHNVQISLTQIPRVQKLNETQMNSLANQGHLAASLNEARRDREKEQVRDLDQSEETEAEDPKKRHEKKARDGRHIDISV</sequence>
<protein>
    <submittedName>
        <fullName evidence="2">Uncharacterized protein</fullName>
    </submittedName>
</protein>
<feature type="region of interest" description="Disordered" evidence="1">
    <location>
        <begin position="35"/>
        <end position="83"/>
    </location>
</feature>
<comment type="caution">
    <text evidence="2">The sequence shown here is derived from an EMBL/GenBank/DDBJ whole genome shotgun (WGS) entry which is preliminary data.</text>
</comment>
<dbReference type="AlphaFoldDB" id="A0A1F6GF70"/>
<dbReference type="Proteomes" id="UP000178449">
    <property type="component" value="Unassembled WGS sequence"/>
</dbReference>
<feature type="compositionally biased region" description="Basic and acidic residues" evidence="1">
    <location>
        <begin position="63"/>
        <end position="83"/>
    </location>
</feature>
<evidence type="ECO:0000313" key="2">
    <source>
        <dbReference type="EMBL" id="OGG96766.1"/>
    </source>
</evidence>
<accession>A0A1F6GF70</accession>
<reference evidence="2 3" key="1">
    <citation type="journal article" date="2016" name="Nat. Commun.">
        <title>Thousands of microbial genomes shed light on interconnected biogeochemical processes in an aquifer system.</title>
        <authorList>
            <person name="Anantharaman K."/>
            <person name="Brown C.T."/>
            <person name="Hug L.A."/>
            <person name="Sharon I."/>
            <person name="Castelle C.J."/>
            <person name="Probst A.J."/>
            <person name="Thomas B.C."/>
            <person name="Singh A."/>
            <person name="Wilkins M.J."/>
            <person name="Karaoz U."/>
            <person name="Brodie E.L."/>
            <person name="Williams K.H."/>
            <person name="Hubbard S.S."/>
            <person name="Banfield J.F."/>
        </authorList>
    </citation>
    <scope>NUCLEOTIDE SEQUENCE [LARGE SCALE GENOMIC DNA]</scope>
</reference>
<evidence type="ECO:0000313" key="3">
    <source>
        <dbReference type="Proteomes" id="UP000178449"/>
    </source>
</evidence>
<feature type="compositionally biased region" description="Basic and acidic residues" evidence="1">
    <location>
        <begin position="41"/>
        <end position="55"/>
    </location>
</feature>
<dbReference type="STRING" id="1817772.A2527_04215"/>
<gene>
    <name evidence="2" type="ORF">A2527_04215</name>
</gene>
<proteinExistence type="predicted"/>
<name>A0A1F6GF70_9PROT</name>